<dbReference type="GO" id="GO:0042274">
    <property type="term" value="P:ribosomal small subunit biogenesis"/>
    <property type="evidence" value="ECO:0007669"/>
    <property type="project" value="TreeGrafter"/>
</dbReference>
<gene>
    <name evidence="5" type="ORF">D9611_005717</name>
</gene>
<dbReference type="GO" id="GO:0019843">
    <property type="term" value="F:rRNA binding"/>
    <property type="evidence" value="ECO:0007669"/>
    <property type="project" value="TreeGrafter"/>
</dbReference>
<proteinExistence type="predicted"/>
<feature type="region of interest" description="Disordered" evidence="3">
    <location>
        <begin position="305"/>
        <end position="386"/>
    </location>
</feature>
<evidence type="ECO:0000259" key="4">
    <source>
        <dbReference type="PROSITE" id="PS50102"/>
    </source>
</evidence>
<feature type="compositionally biased region" description="Basic residues" evidence="3">
    <location>
        <begin position="355"/>
        <end position="367"/>
    </location>
</feature>
<dbReference type="Gene3D" id="3.30.70.330">
    <property type="match status" value="1"/>
</dbReference>
<feature type="compositionally biased region" description="Acidic residues" evidence="3">
    <location>
        <begin position="146"/>
        <end position="155"/>
    </location>
</feature>
<name>A0A8H5BHW3_9AGAR</name>
<evidence type="ECO:0000256" key="1">
    <source>
        <dbReference type="ARBA" id="ARBA00022884"/>
    </source>
</evidence>
<evidence type="ECO:0000313" key="6">
    <source>
        <dbReference type="Proteomes" id="UP000541558"/>
    </source>
</evidence>
<feature type="compositionally biased region" description="Basic and acidic residues" evidence="3">
    <location>
        <begin position="305"/>
        <end position="326"/>
    </location>
</feature>
<comment type="caution">
    <text evidence="5">The sequence shown here is derived from an EMBL/GenBank/DDBJ whole genome shotgun (WGS) entry which is preliminary data.</text>
</comment>
<feature type="compositionally biased region" description="Low complexity" evidence="3">
    <location>
        <begin position="13"/>
        <end position="26"/>
    </location>
</feature>
<dbReference type="GO" id="GO:0005730">
    <property type="term" value="C:nucleolus"/>
    <property type="evidence" value="ECO:0007669"/>
    <property type="project" value="TreeGrafter"/>
</dbReference>
<feature type="region of interest" description="Disordered" evidence="3">
    <location>
        <begin position="1"/>
        <end position="190"/>
    </location>
</feature>
<dbReference type="PANTHER" id="PTHR23236:SF51">
    <property type="entry name" value="NUCLEOLAR PROTEIN 6"/>
    <property type="match status" value="1"/>
</dbReference>
<evidence type="ECO:0000313" key="5">
    <source>
        <dbReference type="EMBL" id="KAF5323451.1"/>
    </source>
</evidence>
<protein>
    <recommendedName>
        <fullName evidence="4">RRM domain-containing protein</fullName>
    </recommendedName>
</protein>
<dbReference type="SUPFAM" id="SSF54928">
    <property type="entry name" value="RNA-binding domain, RBD"/>
    <property type="match status" value="1"/>
</dbReference>
<dbReference type="EMBL" id="JAACJK010000166">
    <property type="protein sequence ID" value="KAF5323451.1"/>
    <property type="molecule type" value="Genomic_DNA"/>
</dbReference>
<organism evidence="5 6">
    <name type="scientific">Ephemerocybe angulata</name>
    <dbReference type="NCBI Taxonomy" id="980116"/>
    <lineage>
        <taxon>Eukaryota</taxon>
        <taxon>Fungi</taxon>
        <taxon>Dikarya</taxon>
        <taxon>Basidiomycota</taxon>
        <taxon>Agaricomycotina</taxon>
        <taxon>Agaricomycetes</taxon>
        <taxon>Agaricomycetidae</taxon>
        <taxon>Agaricales</taxon>
        <taxon>Agaricineae</taxon>
        <taxon>Psathyrellaceae</taxon>
        <taxon>Ephemerocybe</taxon>
    </lineage>
</organism>
<keyword evidence="1 2" id="KW-0694">RNA-binding</keyword>
<feature type="region of interest" description="Disordered" evidence="3">
    <location>
        <begin position="216"/>
        <end position="241"/>
    </location>
</feature>
<dbReference type="InterPro" id="IPR034228">
    <property type="entry name" value="Nop6_RRM"/>
</dbReference>
<sequence>MSLVPPTLINTGAAATPSASSSSDPSSNKKLTKKQQKAQAFRDRKSGKVVEKPKKGSDKKRNEDYGDLSEMDANAIPAMEDQDLAGEAGGDVEMAGVLDQAQGRVGKAKGGKADKGKGKRTGEHGEEALGGAAQLGKPGKKRKREEEEDVEMEIDGEVKAGQSKKKKKAEQKEGGEEEQEKDSKKGTRKDGKQRFILFVGNFAYTTPKEAIQKHFSACDPPPEIRLLTPKPRPGVPSRPKSKGCAFLEFKTKAGLQEALKLHQSLLDGRMINVELTAGGGGKSEARTNKLKERNKGLLTQRQKKVEIAEKSKKKDVVIPSRPDRPQRFSTTSGLDEVPVNKRTWTVGDEVEPAHRGGKKHVRGKKKGSSSSNSNPWSTGVNAIPVG</sequence>
<dbReference type="PROSITE" id="PS50102">
    <property type="entry name" value="RRM"/>
    <property type="match status" value="1"/>
</dbReference>
<evidence type="ECO:0000256" key="3">
    <source>
        <dbReference type="SAM" id="MobiDB-lite"/>
    </source>
</evidence>
<dbReference type="InterPro" id="IPR012677">
    <property type="entry name" value="Nucleotide-bd_a/b_plait_sf"/>
</dbReference>
<dbReference type="AlphaFoldDB" id="A0A8H5BHW3"/>
<keyword evidence="6" id="KW-1185">Reference proteome</keyword>
<feature type="compositionally biased region" description="Basic and acidic residues" evidence="3">
    <location>
        <begin position="111"/>
        <end position="127"/>
    </location>
</feature>
<dbReference type="InterPro" id="IPR000504">
    <property type="entry name" value="RRM_dom"/>
</dbReference>
<evidence type="ECO:0000256" key="2">
    <source>
        <dbReference type="PROSITE-ProRule" id="PRU00176"/>
    </source>
</evidence>
<feature type="compositionally biased region" description="Basic and acidic residues" evidence="3">
    <location>
        <begin position="181"/>
        <end position="190"/>
    </location>
</feature>
<feature type="domain" description="RRM" evidence="4">
    <location>
        <begin position="195"/>
        <end position="278"/>
    </location>
</feature>
<dbReference type="InterPro" id="IPR035979">
    <property type="entry name" value="RBD_domain_sf"/>
</dbReference>
<reference evidence="5 6" key="1">
    <citation type="journal article" date="2020" name="ISME J.">
        <title>Uncovering the hidden diversity of litter-decomposition mechanisms in mushroom-forming fungi.</title>
        <authorList>
            <person name="Floudas D."/>
            <person name="Bentzer J."/>
            <person name="Ahren D."/>
            <person name="Johansson T."/>
            <person name="Persson P."/>
            <person name="Tunlid A."/>
        </authorList>
    </citation>
    <scope>NUCLEOTIDE SEQUENCE [LARGE SCALE GENOMIC DNA]</scope>
    <source>
        <strain evidence="5 6">CBS 175.51</strain>
    </source>
</reference>
<dbReference type="Pfam" id="PF00076">
    <property type="entry name" value="RRM_1"/>
    <property type="match status" value="1"/>
</dbReference>
<dbReference type="CDD" id="cd12400">
    <property type="entry name" value="RRM_Nop6"/>
    <property type="match status" value="1"/>
</dbReference>
<feature type="compositionally biased region" description="Basic and acidic residues" evidence="3">
    <location>
        <begin position="40"/>
        <end position="64"/>
    </location>
</feature>
<dbReference type="PANTHER" id="PTHR23236">
    <property type="entry name" value="EUKARYOTIC TRANSLATION INITIATION FACTOR 4B/4H"/>
    <property type="match status" value="1"/>
</dbReference>
<dbReference type="Proteomes" id="UP000541558">
    <property type="component" value="Unassembled WGS sequence"/>
</dbReference>
<dbReference type="SMART" id="SM00360">
    <property type="entry name" value="RRM"/>
    <property type="match status" value="1"/>
</dbReference>
<accession>A0A8H5BHW3</accession>
<dbReference type="OrthoDB" id="167718at2759"/>